<dbReference type="EMBL" id="JAAGMK010000364">
    <property type="protein sequence ID" value="NEB85205.1"/>
    <property type="molecule type" value="Genomic_DNA"/>
</dbReference>
<proteinExistence type="predicted"/>
<feature type="region of interest" description="Disordered" evidence="1">
    <location>
        <begin position="32"/>
        <end position="95"/>
    </location>
</feature>
<comment type="caution">
    <text evidence="2">The sequence shown here is derived from an EMBL/GenBank/DDBJ whole genome shotgun (WGS) entry which is preliminary data.</text>
</comment>
<dbReference type="EMBL" id="JAAGMS010000209">
    <property type="protein sequence ID" value="NEC00064.1"/>
    <property type="molecule type" value="Genomic_DNA"/>
</dbReference>
<name>A0A6G3SRB9_STRAQ</name>
<evidence type="ECO:0000256" key="1">
    <source>
        <dbReference type="SAM" id="MobiDB-lite"/>
    </source>
</evidence>
<dbReference type="Proteomes" id="UP000470951">
    <property type="component" value="Unassembled WGS sequence"/>
</dbReference>
<accession>A0A6G3SRB9</accession>
<reference evidence="2 4" key="1">
    <citation type="submission" date="2020-01" db="EMBL/GenBank/DDBJ databases">
        <title>Insect and environment-associated Actinomycetes.</title>
        <authorList>
            <person name="Currrie C."/>
            <person name="Chevrette M."/>
            <person name="Carlson C."/>
            <person name="Stubbendieck R."/>
            <person name="Wendt-Pienkowski E."/>
        </authorList>
    </citation>
    <scope>NUCLEOTIDE SEQUENCE</scope>
    <source>
        <strain evidence="2">SID505</strain>
        <strain evidence="3 4">SID7903</strain>
    </source>
</reference>
<organism evidence="2">
    <name type="scientific">Streptomyces anulatus</name>
    <name type="common">Streptomyces chrysomallus</name>
    <dbReference type="NCBI Taxonomy" id="1892"/>
    <lineage>
        <taxon>Bacteria</taxon>
        <taxon>Bacillati</taxon>
        <taxon>Actinomycetota</taxon>
        <taxon>Actinomycetes</taxon>
        <taxon>Kitasatosporales</taxon>
        <taxon>Streptomycetaceae</taxon>
        <taxon>Streptomyces</taxon>
    </lineage>
</organism>
<gene>
    <name evidence="2" type="ORF">G3I43_13590</name>
    <name evidence="3" type="ORF">G3I58_19070</name>
</gene>
<dbReference type="AlphaFoldDB" id="A0A6G3SRB9"/>
<dbReference type="RefSeq" id="WP_164217604.1">
    <property type="nucleotide sequence ID" value="NZ_JAAGMK010000364.1"/>
</dbReference>
<evidence type="ECO:0000313" key="3">
    <source>
        <dbReference type="EMBL" id="NEC00064.1"/>
    </source>
</evidence>
<protein>
    <submittedName>
        <fullName evidence="2">Uncharacterized protein</fullName>
    </submittedName>
</protein>
<evidence type="ECO:0000313" key="2">
    <source>
        <dbReference type="EMBL" id="NEB85205.1"/>
    </source>
</evidence>
<sequence length="95" mass="10651">MYEGSIPLEDFLDTLNRLQADFERRLGGIERKVLSAPPTHPHAQERSGSSSWTSEDGYRPLGLEAIWTSPGPSADDRPSGRRHPIRSHHADTFLD</sequence>
<evidence type="ECO:0000313" key="4">
    <source>
        <dbReference type="Proteomes" id="UP000470951"/>
    </source>
</evidence>